<dbReference type="GO" id="GO:0005524">
    <property type="term" value="F:ATP binding"/>
    <property type="evidence" value="ECO:0007669"/>
    <property type="project" value="InterPro"/>
</dbReference>
<dbReference type="KEGG" id="phm:PSMK_10980"/>
<dbReference type="InterPro" id="IPR008266">
    <property type="entry name" value="Tyr_kinase_AS"/>
</dbReference>
<evidence type="ECO:0000256" key="1">
    <source>
        <dbReference type="SAM" id="MobiDB-lite"/>
    </source>
</evidence>
<keyword evidence="4" id="KW-1185">Reference proteome</keyword>
<dbReference type="RefSeq" id="WP_014436476.1">
    <property type="nucleotide sequence ID" value="NC_017080.1"/>
</dbReference>
<reference evidence="3 4" key="1">
    <citation type="submission" date="2012-02" db="EMBL/GenBank/DDBJ databases">
        <title>Complete genome sequence of Phycisphaera mikurensis NBRC 102666.</title>
        <authorList>
            <person name="Ankai A."/>
            <person name="Hosoyama A."/>
            <person name="Terui Y."/>
            <person name="Sekine M."/>
            <person name="Fukai R."/>
            <person name="Kato Y."/>
            <person name="Nakamura S."/>
            <person name="Yamada-Narita S."/>
            <person name="Kawakoshi A."/>
            <person name="Fukunaga Y."/>
            <person name="Yamazaki S."/>
            <person name="Fujita N."/>
        </authorList>
    </citation>
    <scope>NUCLEOTIDE SEQUENCE [LARGE SCALE GENOMIC DNA]</scope>
    <source>
        <strain evidence="4">NBRC 102666 / KCTC 22515 / FYK2301M01</strain>
    </source>
</reference>
<dbReference type="SUPFAM" id="SSF56112">
    <property type="entry name" value="Protein kinase-like (PK-like)"/>
    <property type="match status" value="1"/>
</dbReference>
<sequence length="472" mass="51085">MSGRPETPADGQRRGDPGGVAGTGTPRARDAVAAAVATRLNGKPTRGPGQAGPERVARLHRLPAAAAAAPPAPTDPEAPEPAVNLYVAAAPAAVPADALLARLRWGGVLLLTAANRRALAAREAGFAGGEWLAEGDPCPLPPWPLAPSGLLGPVLGWPGRRAAARAWRKVRHEPEDRPSLYHHSFDVRLGRDAGQPSGFRVIKRVPTMTAIQRRLARHAERGGGAKHADLEQAARKLGNKIFPVFLTREAAFLKILQERLPELVDAGRFPRVLDLEKDERGFVKRIEMSWLRLGGPPIGAVAFATGAVELVEKLHRVARIVHLDLRLDNFVITDSGVCLVDFGSGIRVGETFDSRGMLDKLLQEMLSSSRIRQDLRRMQRKDRVTSPVFENAYDPPGPAVDLYSVAQNLTQAARHAEFSGLLRSSKREASELSRLRRGVLRPAPGEPVIATTAELLEALRTLGRRLARGRGR</sequence>
<feature type="domain" description="Protein kinase" evidence="2">
    <location>
        <begin position="140"/>
        <end position="472"/>
    </location>
</feature>
<dbReference type="AlphaFoldDB" id="I0IDB9"/>
<proteinExistence type="predicted"/>
<dbReference type="EMBL" id="AP012338">
    <property type="protein sequence ID" value="BAM03257.1"/>
    <property type="molecule type" value="Genomic_DNA"/>
</dbReference>
<dbReference type="Gene3D" id="1.10.510.10">
    <property type="entry name" value="Transferase(Phosphotransferase) domain 1"/>
    <property type="match status" value="1"/>
</dbReference>
<dbReference type="HOGENOM" id="CLU_637532_0_0_0"/>
<evidence type="ECO:0000259" key="2">
    <source>
        <dbReference type="PROSITE" id="PS50011"/>
    </source>
</evidence>
<dbReference type="InterPro" id="IPR000719">
    <property type="entry name" value="Prot_kinase_dom"/>
</dbReference>
<feature type="region of interest" description="Disordered" evidence="1">
    <location>
        <begin position="1"/>
        <end position="30"/>
    </location>
</feature>
<dbReference type="PROSITE" id="PS00109">
    <property type="entry name" value="PROTEIN_KINASE_TYR"/>
    <property type="match status" value="1"/>
</dbReference>
<dbReference type="Proteomes" id="UP000007881">
    <property type="component" value="Chromosome"/>
</dbReference>
<dbReference type="STRING" id="1142394.PSMK_10980"/>
<organism evidence="3 4">
    <name type="scientific">Phycisphaera mikurensis (strain NBRC 102666 / KCTC 22515 / FYK2301M01)</name>
    <dbReference type="NCBI Taxonomy" id="1142394"/>
    <lineage>
        <taxon>Bacteria</taxon>
        <taxon>Pseudomonadati</taxon>
        <taxon>Planctomycetota</taxon>
        <taxon>Phycisphaerae</taxon>
        <taxon>Phycisphaerales</taxon>
        <taxon>Phycisphaeraceae</taxon>
        <taxon>Phycisphaera</taxon>
    </lineage>
</organism>
<evidence type="ECO:0000313" key="4">
    <source>
        <dbReference type="Proteomes" id="UP000007881"/>
    </source>
</evidence>
<evidence type="ECO:0000313" key="3">
    <source>
        <dbReference type="EMBL" id="BAM03257.1"/>
    </source>
</evidence>
<dbReference type="eggNOG" id="COG0515">
    <property type="taxonomic scope" value="Bacteria"/>
</dbReference>
<gene>
    <name evidence="3" type="ordered locus">PSMK_10980</name>
</gene>
<dbReference type="PROSITE" id="PS50011">
    <property type="entry name" value="PROTEIN_KINASE_DOM"/>
    <property type="match status" value="1"/>
</dbReference>
<name>I0IDB9_PHYMF</name>
<dbReference type="InterPro" id="IPR011009">
    <property type="entry name" value="Kinase-like_dom_sf"/>
</dbReference>
<accession>I0IDB9</accession>
<dbReference type="GO" id="GO:0004672">
    <property type="term" value="F:protein kinase activity"/>
    <property type="evidence" value="ECO:0007669"/>
    <property type="project" value="InterPro"/>
</dbReference>
<dbReference type="OrthoDB" id="9788659at2"/>
<protein>
    <recommendedName>
        <fullName evidence="2">Protein kinase domain-containing protein</fullName>
    </recommendedName>
</protein>